<proteinExistence type="predicted"/>
<feature type="region of interest" description="Disordered" evidence="1">
    <location>
        <begin position="189"/>
        <end position="257"/>
    </location>
</feature>
<feature type="compositionally biased region" description="Pro residues" evidence="1">
    <location>
        <begin position="229"/>
        <end position="257"/>
    </location>
</feature>
<sequence>MTYQSPPPPPGGTPPPPPAGRPAGFDPKSVNPLDWGIIGAGVLAFIFSFISFFTYSSKAGLGESLSESAWSGFVSLLAILLIIAGTAATALVLFAPQVSLPVPGRLIALGAFALAVVLLVIQLFYVPNYAGVGGAGYDAAVDEGHGFGYWATLVLAIAGTALALMRFQATGGQLPANLQGRVPNIGGYGPQGGIAGGTATPPQGGAATPPPGGVTPPPSGYGPPAGGGTPPPPAGGTPPPPAGGTPPPPPPGYGPPR</sequence>
<organism evidence="3 4">
    <name type="scientific">Jatrophihabitans endophyticus</name>
    <dbReference type="NCBI Taxonomy" id="1206085"/>
    <lineage>
        <taxon>Bacteria</taxon>
        <taxon>Bacillati</taxon>
        <taxon>Actinomycetota</taxon>
        <taxon>Actinomycetes</taxon>
        <taxon>Jatrophihabitantales</taxon>
        <taxon>Jatrophihabitantaceae</taxon>
        <taxon>Jatrophihabitans</taxon>
    </lineage>
</organism>
<evidence type="ECO:0000256" key="1">
    <source>
        <dbReference type="SAM" id="MobiDB-lite"/>
    </source>
</evidence>
<feature type="compositionally biased region" description="Low complexity" evidence="1">
    <location>
        <begin position="197"/>
        <end position="207"/>
    </location>
</feature>
<feature type="transmembrane region" description="Helical" evidence="2">
    <location>
        <begin position="147"/>
        <end position="165"/>
    </location>
</feature>
<gene>
    <name evidence="3" type="ORF">SAMN05443575_1137</name>
</gene>
<feature type="transmembrane region" description="Helical" evidence="2">
    <location>
        <begin position="73"/>
        <end position="94"/>
    </location>
</feature>
<feature type="transmembrane region" description="Helical" evidence="2">
    <location>
        <begin position="35"/>
        <end position="53"/>
    </location>
</feature>
<feature type="compositionally biased region" description="Pro residues" evidence="1">
    <location>
        <begin position="1"/>
        <end position="20"/>
    </location>
</feature>
<name>A0A1M5GDC0_9ACTN</name>
<evidence type="ECO:0000313" key="4">
    <source>
        <dbReference type="Proteomes" id="UP000186132"/>
    </source>
</evidence>
<dbReference type="OrthoDB" id="4225627at2"/>
<keyword evidence="4" id="KW-1185">Reference proteome</keyword>
<dbReference type="Proteomes" id="UP000186132">
    <property type="component" value="Unassembled WGS sequence"/>
</dbReference>
<feature type="compositionally biased region" description="Pro residues" evidence="1">
    <location>
        <begin position="208"/>
        <end position="221"/>
    </location>
</feature>
<evidence type="ECO:0000313" key="3">
    <source>
        <dbReference type="EMBL" id="SHG01704.1"/>
    </source>
</evidence>
<accession>A0A1M5GDC0</accession>
<feature type="region of interest" description="Disordered" evidence="1">
    <location>
        <begin position="1"/>
        <end position="25"/>
    </location>
</feature>
<evidence type="ECO:0000256" key="2">
    <source>
        <dbReference type="SAM" id="Phobius"/>
    </source>
</evidence>
<reference evidence="3 4" key="1">
    <citation type="submission" date="2016-11" db="EMBL/GenBank/DDBJ databases">
        <authorList>
            <person name="Jaros S."/>
            <person name="Januszkiewicz K."/>
            <person name="Wedrychowicz H."/>
        </authorList>
    </citation>
    <scope>NUCLEOTIDE SEQUENCE [LARGE SCALE GENOMIC DNA]</scope>
    <source>
        <strain evidence="3 4">DSM 45627</strain>
    </source>
</reference>
<dbReference type="EMBL" id="FQVU01000002">
    <property type="protein sequence ID" value="SHG01704.1"/>
    <property type="molecule type" value="Genomic_DNA"/>
</dbReference>
<dbReference type="RefSeq" id="WP_073387395.1">
    <property type="nucleotide sequence ID" value="NZ_FQVU01000002.1"/>
</dbReference>
<dbReference type="STRING" id="1206085.SAMN05443575_1137"/>
<feature type="transmembrane region" description="Helical" evidence="2">
    <location>
        <begin position="106"/>
        <end position="127"/>
    </location>
</feature>
<keyword evidence="2" id="KW-0472">Membrane</keyword>
<keyword evidence="2" id="KW-0812">Transmembrane</keyword>
<keyword evidence="2" id="KW-1133">Transmembrane helix</keyword>
<protein>
    <submittedName>
        <fullName evidence="3">Uncharacterized protein</fullName>
    </submittedName>
</protein>
<dbReference type="AlphaFoldDB" id="A0A1M5GDC0"/>